<evidence type="ECO:0000256" key="3">
    <source>
        <dbReference type="ARBA" id="ARBA00023082"/>
    </source>
</evidence>
<dbReference type="Gene3D" id="1.10.1740.10">
    <property type="match status" value="1"/>
</dbReference>
<gene>
    <name evidence="8" type="ORF">KFK14_19470</name>
</gene>
<dbReference type="InterPro" id="IPR013325">
    <property type="entry name" value="RNA_pol_sigma_r2"/>
</dbReference>
<dbReference type="NCBIfam" id="TIGR02937">
    <property type="entry name" value="sigma70-ECF"/>
    <property type="match status" value="1"/>
</dbReference>
<keyword evidence="4" id="KW-0804">Transcription</keyword>
<keyword evidence="9" id="KW-1185">Reference proteome</keyword>
<comment type="similarity">
    <text evidence="1">Belongs to the sigma-70 factor family. ECF subfamily.</text>
</comment>
<dbReference type="Proteomes" id="UP000681425">
    <property type="component" value="Chromosome"/>
</dbReference>
<dbReference type="PANTHER" id="PTHR43133">
    <property type="entry name" value="RNA POLYMERASE ECF-TYPE SIGMA FACTO"/>
    <property type="match status" value="1"/>
</dbReference>
<organism evidence="8 9">
    <name type="scientific">Sphingobium phenoxybenzoativorans</name>
    <dbReference type="NCBI Taxonomy" id="1592790"/>
    <lineage>
        <taxon>Bacteria</taxon>
        <taxon>Pseudomonadati</taxon>
        <taxon>Pseudomonadota</taxon>
        <taxon>Alphaproteobacteria</taxon>
        <taxon>Sphingomonadales</taxon>
        <taxon>Sphingomonadaceae</taxon>
        <taxon>Sphingobium</taxon>
    </lineage>
</organism>
<feature type="domain" description="RNA polymerase sigma-70 region 2" evidence="6">
    <location>
        <begin position="39"/>
        <end position="101"/>
    </location>
</feature>
<feature type="domain" description="RNA polymerase sigma factor 70 region 4 type 2" evidence="7">
    <location>
        <begin position="136"/>
        <end position="187"/>
    </location>
</feature>
<dbReference type="SUPFAM" id="SSF88946">
    <property type="entry name" value="Sigma2 domain of RNA polymerase sigma factors"/>
    <property type="match status" value="1"/>
</dbReference>
<feature type="region of interest" description="Disordered" evidence="5">
    <location>
        <begin position="1"/>
        <end position="24"/>
    </location>
</feature>
<dbReference type="KEGG" id="spph:KFK14_19470"/>
<sequence length="195" mass="22048">MRLNFGDLGSYSPEPLAEDSPLPPEDRVVLGSLATLEGLYHEKGPKLRRFFGRRVDRQDTNDLVQESFARMASAIRRSSAIIDDPEAYLQQIATNILRDRANSALQRSLSLHVPIDETEVAAPDPIAALEARDTLNRLQSALLRLKPKTREVFLAHRVDGQSYRDIADRQGLSMKGVEWHMRKAIGHLDRVLRSR</sequence>
<evidence type="ECO:0000259" key="6">
    <source>
        <dbReference type="Pfam" id="PF04542"/>
    </source>
</evidence>
<name>A0A975Q103_9SPHN</name>
<reference evidence="8" key="1">
    <citation type="submission" date="2021-04" db="EMBL/GenBank/DDBJ databases">
        <title>Isolation of p-tert-butylphenol degrading bacteria Sphingobium phenoxybenzoativorans Tas13 from active sludge.</title>
        <authorList>
            <person name="Li Y."/>
        </authorList>
    </citation>
    <scope>NUCLEOTIDE SEQUENCE</scope>
    <source>
        <strain evidence="8">Tas13</strain>
    </source>
</reference>
<evidence type="ECO:0000256" key="4">
    <source>
        <dbReference type="ARBA" id="ARBA00023163"/>
    </source>
</evidence>
<dbReference type="InterPro" id="IPR039425">
    <property type="entry name" value="RNA_pol_sigma-70-like"/>
</dbReference>
<dbReference type="Pfam" id="PF08281">
    <property type="entry name" value="Sigma70_r4_2"/>
    <property type="match status" value="1"/>
</dbReference>
<evidence type="ECO:0000256" key="1">
    <source>
        <dbReference type="ARBA" id="ARBA00010641"/>
    </source>
</evidence>
<evidence type="ECO:0000313" key="9">
    <source>
        <dbReference type="Proteomes" id="UP000681425"/>
    </source>
</evidence>
<evidence type="ECO:0000313" key="8">
    <source>
        <dbReference type="EMBL" id="QUT05156.1"/>
    </source>
</evidence>
<dbReference type="RefSeq" id="WP_212608846.1">
    <property type="nucleotide sequence ID" value="NZ_CP073910.1"/>
</dbReference>
<dbReference type="GO" id="GO:0016987">
    <property type="term" value="F:sigma factor activity"/>
    <property type="evidence" value="ECO:0007669"/>
    <property type="project" value="UniProtKB-KW"/>
</dbReference>
<dbReference type="InterPro" id="IPR013324">
    <property type="entry name" value="RNA_pol_sigma_r3/r4-like"/>
</dbReference>
<dbReference type="AlphaFoldDB" id="A0A975Q103"/>
<dbReference type="InterPro" id="IPR014284">
    <property type="entry name" value="RNA_pol_sigma-70_dom"/>
</dbReference>
<dbReference type="PANTHER" id="PTHR43133:SF63">
    <property type="entry name" value="RNA POLYMERASE SIGMA FACTOR FECI-RELATED"/>
    <property type="match status" value="1"/>
</dbReference>
<keyword evidence="2" id="KW-0805">Transcription regulation</keyword>
<dbReference type="EMBL" id="CP073910">
    <property type="protein sequence ID" value="QUT05156.1"/>
    <property type="molecule type" value="Genomic_DNA"/>
</dbReference>
<dbReference type="InterPro" id="IPR036388">
    <property type="entry name" value="WH-like_DNA-bd_sf"/>
</dbReference>
<dbReference type="GO" id="GO:0006352">
    <property type="term" value="P:DNA-templated transcription initiation"/>
    <property type="evidence" value="ECO:0007669"/>
    <property type="project" value="InterPro"/>
</dbReference>
<dbReference type="InterPro" id="IPR007627">
    <property type="entry name" value="RNA_pol_sigma70_r2"/>
</dbReference>
<evidence type="ECO:0000256" key="2">
    <source>
        <dbReference type="ARBA" id="ARBA00023015"/>
    </source>
</evidence>
<dbReference type="InterPro" id="IPR013249">
    <property type="entry name" value="RNA_pol_sigma70_r4_t2"/>
</dbReference>
<dbReference type="SUPFAM" id="SSF88659">
    <property type="entry name" value="Sigma3 and sigma4 domains of RNA polymerase sigma factors"/>
    <property type="match status" value="1"/>
</dbReference>
<dbReference type="Pfam" id="PF04542">
    <property type="entry name" value="Sigma70_r2"/>
    <property type="match status" value="1"/>
</dbReference>
<evidence type="ECO:0000256" key="5">
    <source>
        <dbReference type="SAM" id="MobiDB-lite"/>
    </source>
</evidence>
<dbReference type="GO" id="GO:0003677">
    <property type="term" value="F:DNA binding"/>
    <property type="evidence" value="ECO:0007669"/>
    <property type="project" value="InterPro"/>
</dbReference>
<evidence type="ECO:0000259" key="7">
    <source>
        <dbReference type="Pfam" id="PF08281"/>
    </source>
</evidence>
<proteinExistence type="inferred from homology"/>
<keyword evidence="3" id="KW-0731">Sigma factor</keyword>
<protein>
    <submittedName>
        <fullName evidence="8">RNA polymerase sigma factor</fullName>
    </submittedName>
</protein>
<dbReference type="Gene3D" id="1.10.10.10">
    <property type="entry name" value="Winged helix-like DNA-binding domain superfamily/Winged helix DNA-binding domain"/>
    <property type="match status" value="1"/>
</dbReference>
<accession>A0A975Q103</accession>